<accession>A0A4R2NZF2</accession>
<proteinExistence type="predicted"/>
<sequence>MRSPAAPPHPHGEAAARQVAEAMQTPPRDGRIELALEPAELGRVRLTLTAAEQAMTVVLSADRPETLELMRRHGEMLAGALRAAGYEGVSLDFAGGGTGRQAADPAPALPENAPCPHAPDGDCTAPPAAPSRPGQSLDLRV</sequence>
<feature type="domain" description="Flagellar hook-length control protein-like C-terminal" evidence="2">
    <location>
        <begin position="21"/>
        <end position="99"/>
    </location>
</feature>
<keyword evidence="3" id="KW-0966">Cell projection</keyword>
<comment type="caution">
    <text evidence="3">The sequence shown here is derived from an EMBL/GenBank/DDBJ whole genome shotgun (WGS) entry which is preliminary data.</text>
</comment>
<dbReference type="CDD" id="cd17470">
    <property type="entry name" value="T3SS_Flik_C"/>
    <property type="match status" value="1"/>
</dbReference>
<name>A0A4R2NZF2_RHOAD</name>
<dbReference type="AlphaFoldDB" id="A0A4R2NZF2"/>
<protein>
    <submittedName>
        <fullName evidence="3">Flagellar hook-length control protein FliK</fullName>
    </submittedName>
</protein>
<feature type="region of interest" description="Disordered" evidence="1">
    <location>
        <begin position="96"/>
        <end position="141"/>
    </location>
</feature>
<reference evidence="3 4" key="1">
    <citation type="submission" date="2019-03" db="EMBL/GenBank/DDBJ databases">
        <title>Genomic Encyclopedia of Type Strains, Phase IV (KMG-IV): sequencing the most valuable type-strain genomes for metagenomic binning, comparative biology and taxonomic classification.</title>
        <authorList>
            <person name="Goeker M."/>
        </authorList>
    </citation>
    <scope>NUCLEOTIDE SEQUENCE [LARGE SCALE GENOMIC DNA]</scope>
    <source>
        <strain evidence="3 4">DSM 2781</strain>
    </source>
</reference>
<organism evidence="3 4">
    <name type="scientific">Rhodovulum adriaticum</name>
    <name type="common">Rhodopseudomonas adriatica</name>
    <dbReference type="NCBI Taxonomy" id="35804"/>
    <lineage>
        <taxon>Bacteria</taxon>
        <taxon>Pseudomonadati</taxon>
        <taxon>Pseudomonadota</taxon>
        <taxon>Alphaproteobacteria</taxon>
        <taxon>Rhodobacterales</taxon>
        <taxon>Paracoccaceae</taxon>
        <taxon>Rhodovulum</taxon>
    </lineage>
</organism>
<dbReference type="Proteomes" id="UP000295733">
    <property type="component" value="Unassembled WGS sequence"/>
</dbReference>
<dbReference type="Pfam" id="PF02120">
    <property type="entry name" value="Flg_hook"/>
    <property type="match status" value="1"/>
</dbReference>
<dbReference type="Gene3D" id="3.30.750.140">
    <property type="match status" value="1"/>
</dbReference>
<keyword evidence="3" id="KW-0969">Cilium</keyword>
<evidence type="ECO:0000256" key="1">
    <source>
        <dbReference type="SAM" id="MobiDB-lite"/>
    </source>
</evidence>
<gene>
    <name evidence="3" type="ORF">EV656_101579</name>
</gene>
<dbReference type="InterPro" id="IPR021136">
    <property type="entry name" value="Flagellar_hook_control-like_C"/>
</dbReference>
<evidence type="ECO:0000259" key="2">
    <source>
        <dbReference type="Pfam" id="PF02120"/>
    </source>
</evidence>
<feature type="region of interest" description="Disordered" evidence="1">
    <location>
        <begin position="1"/>
        <end position="30"/>
    </location>
</feature>
<dbReference type="EMBL" id="SLXL01000001">
    <property type="protein sequence ID" value="TCP27670.1"/>
    <property type="molecule type" value="Genomic_DNA"/>
</dbReference>
<evidence type="ECO:0000313" key="4">
    <source>
        <dbReference type="Proteomes" id="UP000295733"/>
    </source>
</evidence>
<evidence type="ECO:0000313" key="3">
    <source>
        <dbReference type="EMBL" id="TCP27670.1"/>
    </source>
</evidence>
<dbReference type="RefSeq" id="WP_165918925.1">
    <property type="nucleotide sequence ID" value="NZ_SLXL01000001.1"/>
</dbReference>
<keyword evidence="4" id="KW-1185">Reference proteome</keyword>
<dbReference type="InterPro" id="IPR038610">
    <property type="entry name" value="FliK-like_C_sf"/>
</dbReference>
<keyword evidence="3" id="KW-0282">Flagellum</keyword>